<dbReference type="GO" id="GO:0016989">
    <property type="term" value="F:sigma factor antagonist activity"/>
    <property type="evidence" value="ECO:0007669"/>
    <property type="project" value="TreeGrafter"/>
</dbReference>
<sequence>MTESRTHSDRAVKDASDWLVELSETPLDADKQARFKAWCDADPGNRALYEEMANRRRLLPQMTASDLSGLLDPEDVSLLDAQFVPPKRSPLAALWASIGQWSANPVPQVAGGLAALVAVAFVVAVMLQEPTSREYGTSVAEVDDVRLPDGSVVTLGARSRMTVAYSDSRRVVRLLEGEAFFDVEKDASRPFIVVGEGAQVRVLGTKFGVRRGAGGLHVAVEEGTVEVSRTMAPRLADESPTQDAGDKAENEVQTRAVLQAGQSIVAGHVGAISPAKVAPVSAPPGAWREGRLIYMDVPFSEVVADINRYHARPLKLASADVGDMRVTGVFLTDRIDVFVEGLPRLLPVVLKARADGSILVSHNRE</sequence>
<dbReference type="Pfam" id="PF16220">
    <property type="entry name" value="DUF4880"/>
    <property type="match status" value="1"/>
</dbReference>
<dbReference type="Gene3D" id="2.60.120.1440">
    <property type="match status" value="1"/>
</dbReference>
<dbReference type="OrthoDB" id="9798846at2"/>
<dbReference type="RefSeq" id="WP_121939239.1">
    <property type="nucleotide sequence ID" value="NZ_REFR01000012.1"/>
</dbReference>
<name>A0A3M0C5H5_9PROT</name>
<evidence type="ECO:0000259" key="1">
    <source>
        <dbReference type="Pfam" id="PF04773"/>
    </source>
</evidence>
<dbReference type="EMBL" id="REFR01000012">
    <property type="protein sequence ID" value="RMB04988.1"/>
    <property type="molecule type" value="Genomic_DNA"/>
</dbReference>
<dbReference type="PIRSF" id="PIRSF018266">
    <property type="entry name" value="FecR"/>
    <property type="match status" value="1"/>
</dbReference>
<evidence type="ECO:0000259" key="2">
    <source>
        <dbReference type="Pfam" id="PF16220"/>
    </source>
</evidence>
<reference evidence="3 4" key="1">
    <citation type="submission" date="2018-10" db="EMBL/GenBank/DDBJ databases">
        <title>Genomic Encyclopedia of Archaeal and Bacterial Type Strains, Phase II (KMG-II): from individual species to whole genera.</title>
        <authorList>
            <person name="Goeker M."/>
        </authorList>
    </citation>
    <scope>NUCLEOTIDE SEQUENCE [LARGE SCALE GENOMIC DNA]</scope>
    <source>
        <strain evidence="3 4">DSM 25217</strain>
    </source>
</reference>
<dbReference type="Pfam" id="PF04773">
    <property type="entry name" value="FecR"/>
    <property type="match status" value="1"/>
</dbReference>
<evidence type="ECO:0000313" key="4">
    <source>
        <dbReference type="Proteomes" id="UP000271227"/>
    </source>
</evidence>
<protein>
    <submittedName>
        <fullName evidence="3">FecR family protein</fullName>
    </submittedName>
</protein>
<feature type="domain" description="FecR N-terminal" evidence="2">
    <location>
        <begin position="14"/>
        <end position="53"/>
    </location>
</feature>
<keyword evidence="4" id="KW-1185">Reference proteome</keyword>
<accession>A0A3M0C5H5</accession>
<dbReference type="InParanoid" id="A0A3M0C5H5"/>
<gene>
    <name evidence="3" type="ORF">BXY39_2563</name>
</gene>
<dbReference type="PANTHER" id="PTHR30273">
    <property type="entry name" value="PERIPLASMIC SIGNAL SENSOR AND SIGMA FACTOR ACTIVATOR FECR-RELATED"/>
    <property type="match status" value="1"/>
</dbReference>
<dbReference type="InterPro" id="IPR032623">
    <property type="entry name" value="FecR_N"/>
</dbReference>
<dbReference type="PANTHER" id="PTHR30273:SF2">
    <property type="entry name" value="PROTEIN FECR"/>
    <property type="match status" value="1"/>
</dbReference>
<dbReference type="InterPro" id="IPR012373">
    <property type="entry name" value="Ferrdict_sens_TM"/>
</dbReference>
<evidence type="ECO:0000313" key="3">
    <source>
        <dbReference type="EMBL" id="RMB04988.1"/>
    </source>
</evidence>
<dbReference type="InterPro" id="IPR006860">
    <property type="entry name" value="FecR"/>
</dbReference>
<comment type="caution">
    <text evidence="3">The sequence shown here is derived from an EMBL/GenBank/DDBJ whole genome shotgun (WGS) entry which is preliminary data.</text>
</comment>
<dbReference type="AlphaFoldDB" id="A0A3M0C5H5"/>
<dbReference type="Proteomes" id="UP000271227">
    <property type="component" value="Unassembled WGS sequence"/>
</dbReference>
<dbReference type="FunCoup" id="A0A3M0C5H5">
    <property type="interactions" value="95"/>
</dbReference>
<feature type="domain" description="FecR protein" evidence="1">
    <location>
        <begin position="135"/>
        <end position="226"/>
    </location>
</feature>
<organism evidence="3 4">
    <name type="scientific">Eilatimonas milleporae</name>
    <dbReference type="NCBI Taxonomy" id="911205"/>
    <lineage>
        <taxon>Bacteria</taxon>
        <taxon>Pseudomonadati</taxon>
        <taxon>Pseudomonadota</taxon>
        <taxon>Alphaproteobacteria</taxon>
        <taxon>Kordiimonadales</taxon>
        <taxon>Kordiimonadaceae</taxon>
        <taxon>Eilatimonas</taxon>
    </lineage>
</organism>
<proteinExistence type="predicted"/>